<reference evidence="3" key="2">
    <citation type="submission" date="2013-10" db="EMBL/GenBank/DDBJ databases">
        <authorList>
            <person name="Aslett M."/>
        </authorList>
    </citation>
    <scope>NUCLEOTIDE SEQUENCE [LARGE SCALE GENOMIC DNA]</scope>
    <source>
        <strain evidence="3">Weybridge</strain>
    </source>
</reference>
<feature type="region of interest" description="Disordered" evidence="1">
    <location>
        <begin position="88"/>
        <end position="111"/>
    </location>
</feature>
<dbReference type="RefSeq" id="XP_013338094.1">
    <property type="nucleotide sequence ID" value="XM_013482640.1"/>
</dbReference>
<feature type="compositionally biased region" description="Polar residues" evidence="1">
    <location>
        <begin position="385"/>
        <end position="397"/>
    </location>
</feature>
<feature type="transmembrane region" description="Helical" evidence="2">
    <location>
        <begin position="475"/>
        <end position="497"/>
    </location>
</feature>
<sequence length="550" mass="58646">MRLIRGGLTRALRGVQLFSPRLLQDVEAAASAPPAATATAAATAEILSTGQAATTPVAATSSVGARAALAEVGWPSSPSTLRSIHLQTRITQKQQQQQQQHQQQRQQRQRSLLRTEAASFHTFADTCISTAYKDPWGAPLGDIAGFHATSYSSSSIELPPYIHRLILGRWTLYFYPVPQYLKCIDGAPGRSPQEGPSSWEGALLVAALQPQLLCVECCSRRLQRLAAAAADAAAAAAQGGSLEEETRKQQRGLARGFSLLTSFDGGLLESALLPIILAASSLPNRSWMPLPKDSSEGPPSFGTPPSGAPSLCAVYPIDRDRGTTLGSSPPMGSLQWAQHQKEVFPSGYQVLLEERATCAAASIWNALQDTEERMKLMGPLGGPQAQGSPTVGSPQQQKPEDQRKLYERPPLGLVFCSTALLPLVMESLQHLHALEAPKAAAEAAPAAAAGEQRPRYRTTLGAALYRSPPCLLPLLLLRFLVLPAAAAYGIAAAVAALSSWARSSFHRGDPPAALGGELHVPIDETPTRGTPRRAPEWGPPPTDTSRQSRY</sequence>
<accession>U6MG52</accession>
<proteinExistence type="predicted"/>
<dbReference type="Proteomes" id="UP000030763">
    <property type="component" value="Unassembled WGS sequence"/>
</dbReference>
<feature type="region of interest" description="Disordered" evidence="1">
    <location>
        <begin position="289"/>
        <end position="309"/>
    </location>
</feature>
<feature type="region of interest" description="Disordered" evidence="1">
    <location>
        <begin position="512"/>
        <end position="550"/>
    </location>
</feature>
<feature type="region of interest" description="Disordered" evidence="1">
    <location>
        <begin position="376"/>
        <end position="403"/>
    </location>
</feature>
<dbReference type="VEuPathDB" id="ToxoDB:EMWEY_00001330"/>
<feature type="compositionally biased region" description="Low complexity" evidence="1">
    <location>
        <begin position="92"/>
        <end position="110"/>
    </location>
</feature>
<evidence type="ECO:0000313" key="3">
    <source>
        <dbReference type="EMBL" id="CDJ61444.1"/>
    </source>
</evidence>
<keyword evidence="2" id="KW-0472">Membrane</keyword>
<dbReference type="OrthoDB" id="347934at2759"/>
<keyword evidence="2" id="KW-1133">Transmembrane helix</keyword>
<evidence type="ECO:0000256" key="2">
    <source>
        <dbReference type="SAM" id="Phobius"/>
    </source>
</evidence>
<keyword evidence="2" id="KW-0812">Transmembrane</keyword>
<dbReference type="AlphaFoldDB" id="U6MG52"/>
<gene>
    <name evidence="3" type="ORF">EMWEY_00001330</name>
</gene>
<dbReference type="OMA" id="LLCVECC"/>
<keyword evidence="4" id="KW-1185">Reference proteome</keyword>
<organism evidence="3 4">
    <name type="scientific">Eimeria maxima</name>
    <name type="common">Coccidian parasite</name>
    <dbReference type="NCBI Taxonomy" id="5804"/>
    <lineage>
        <taxon>Eukaryota</taxon>
        <taxon>Sar</taxon>
        <taxon>Alveolata</taxon>
        <taxon>Apicomplexa</taxon>
        <taxon>Conoidasida</taxon>
        <taxon>Coccidia</taxon>
        <taxon>Eucoccidiorida</taxon>
        <taxon>Eimeriorina</taxon>
        <taxon>Eimeriidae</taxon>
        <taxon>Eimeria</taxon>
    </lineage>
</organism>
<name>U6MG52_EIMMA</name>
<evidence type="ECO:0000256" key="1">
    <source>
        <dbReference type="SAM" id="MobiDB-lite"/>
    </source>
</evidence>
<reference evidence="3" key="1">
    <citation type="submission" date="2013-10" db="EMBL/GenBank/DDBJ databases">
        <title>Genomic analysis of the causative agents of coccidiosis in chickens.</title>
        <authorList>
            <person name="Reid A.J."/>
            <person name="Blake D."/>
            <person name="Billington K."/>
            <person name="Browne H."/>
            <person name="Dunn M."/>
            <person name="Hung S."/>
            <person name="Kawahara F."/>
            <person name="Miranda-Saavedra D."/>
            <person name="Mourier T."/>
            <person name="Nagra H."/>
            <person name="Otto T.D."/>
            <person name="Rawlings N."/>
            <person name="Sanchez A."/>
            <person name="Sanders M."/>
            <person name="Subramaniam C."/>
            <person name="Tay Y."/>
            <person name="Dear P."/>
            <person name="Doerig C."/>
            <person name="Gruber A."/>
            <person name="Parkinson J."/>
            <person name="Shirley M."/>
            <person name="Wan K.L."/>
            <person name="Berriman M."/>
            <person name="Tomley F."/>
            <person name="Pain A."/>
        </authorList>
    </citation>
    <scope>NUCLEOTIDE SEQUENCE [LARGE SCALE GENOMIC DNA]</scope>
    <source>
        <strain evidence="3">Weybridge</strain>
    </source>
</reference>
<dbReference type="EMBL" id="HG722088">
    <property type="protein sequence ID" value="CDJ61444.1"/>
    <property type="molecule type" value="Genomic_DNA"/>
</dbReference>
<dbReference type="GeneID" id="25334119"/>
<protein>
    <submittedName>
        <fullName evidence="3">Uncharacterized protein</fullName>
    </submittedName>
</protein>
<evidence type="ECO:0000313" key="4">
    <source>
        <dbReference type="Proteomes" id="UP000030763"/>
    </source>
</evidence>